<dbReference type="GeneID" id="108013173"/>
<name>A0AB40D8L2_DROSZ</name>
<sequence length="237" mass="27325">MFFKIILFLIALECNRVFGIGLQNLILEAHNRRRAKYGNQPLVLDDKLSQECKTFAEKLVKDGFENICKEDHSDEDLEGDCAHTHSVLDGGGPIDGRFTQNVCVFRDCFPRACVRDWFHYRGYRNNKKYYKFTAMIWNASTTLGVGLARVKDTRFLVVRYVPPGNILKDMEFNVPKRPTHFWDKAEETVDVDQYAVRTTTDRNSGSSAFANWILKTYILTQIYSVVQPIFSSFLGII</sequence>
<feature type="domain" description="SCP" evidence="4">
    <location>
        <begin position="21"/>
        <end position="168"/>
    </location>
</feature>
<evidence type="ECO:0000256" key="3">
    <source>
        <dbReference type="SAM" id="SignalP"/>
    </source>
</evidence>
<keyword evidence="3" id="KW-0732">Signal</keyword>
<feature type="signal peptide" evidence="3">
    <location>
        <begin position="1"/>
        <end position="19"/>
    </location>
</feature>
<accession>A0AB40D8L2</accession>
<dbReference type="InterPro" id="IPR014044">
    <property type="entry name" value="CAP_dom"/>
</dbReference>
<dbReference type="Proteomes" id="UP001652628">
    <property type="component" value="Chromosome 3"/>
</dbReference>
<dbReference type="RefSeq" id="XP_065720557.2">
    <property type="nucleotide sequence ID" value="XM_065864485.2"/>
</dbReference>
<dbReference type="SUPFAM" id="SSF55797">
    <property type="entry name" value="PR-1-like"/>
    <property type="match status" value="1"/>
</dbReference>
<dbReference type="PANTHER" id="PTHR10334">
    <property type="entry name" value="CYSTEINE-RICH SECRETORY PROTEIN-RELATED"/>
    <property type="match status" value="1"/>
</dbReference>
<protein>
    <submittedName>
        <fullName evidence="6">Golgi-associated plant pathogenesis-related protein 1</fullName>
    </submittedName>
</protein>
<dbReference type="GO" id="GO:0005576">
    <property type="term" value="C:extracellular region"/>
    <property type="evidence" value="ECO:0007669"/>
    <property type="project" value="UniProtKB-SubCell"/>
</dbReference>
<keyword evidence="5" id="KW-1185">Reference proteome</keyword>
<dbReference type="Pfam" id="PF00188">
    <property type="entry name" value="CAP"/>
    <property type="match status" value="1"/>
</dbReference>
<evidence type="ECO:0000313" key="5">
    <source>
        <dbReference type="Proteomes" id="UP001652628"/>
    </source>
</evidence>
<proteinExistence type="predicted"/>
<dbReference type="SMART" id="SM00198">
    <property type="entry name" value="SCP"/>
    <property type="match status" value="1"/>
</dbReference>
<evidence type="ECO:0000313" key="6">
    <source>
        <dbReference type="RefSeq" id="XP_065720557.2"/>
    </source>
</evidence>
<dbReference type="InterPro" id="IPR001283">
    <property type="entry name" value="CRISP-related"/>
</dbReference>
<evidence type="ECO:0000256" key="1">
    <source>
        <dbReference type="ARBA" id="ARBA00004613"/>
    </source>
</evidence>
<comment type="subcellular location">
    <subcellularLocation>
        <location evidence="1">Secreted</location>
    </subcellularLocation>
</comment>
<keyword evidence="2" id="KW-0964">Secreted</keyword>
<organism evidence="5 6">
    <name type="scientific">Drosophila suzukii</name>
    <name type="common">Spotted-wing drosophila fruit fly</name>
    <dbReference type="NCBI Taxonomy" id="28584"/>
    <lineage>
        <taxon>Eukaryota</taxon>
        <taxon>Metazoa</taxon>
        <taxon>Ecdysozoa</taxon>
        <taxon>Arthropoda</taxon>
        <taxon>Hexapoda</taxon>
        <taxon>Insecta</taxon>
        <taxon>Pterygota</taxon>
        <taxon>Neoptera</taxon>
        <taxon>Endopterygota</taxon>
        <taxon>Diptera</taxon>
        <taxon>Brachycera</taxon>
        <taxon>Muscomorpha</taxon>
        <taxon>Ephydroidea</taxon>
        <taxon>Drosophilidae</taxon>
        <taxon>Drosophila</taxon>
        <taxon>Sophophora</taxon>
    </lineage>
</organism>
<dbReference type="AlphaFoldDB" id="A0AB40D8L2"/>
<evidence type="ECO:0000259" key="4">
    <source>
        <dbReference type="SMART" id="SM00198"/>
    </source>
</evidence>
<dbReference type="InterPro" id="IPR035940">
    <property type="entry name" value="CAP_sf"/>
</dbReference>
<gene>
    <name evidence="6" type="primary">LOC108013173</name>
</gene>
<reference evidence="6" key="1">
    <citation type="submission" date="2025-08" db="UniProtKB">
        <authorList>
            <consortium name="RefSeq"/>
        </authorList>
    </citation>
    <scope>IDENTIFICATION</scope>
</reference>
<evidence type="ECO:0000256" key="2">
    <source>
        <dbReference type="ARBA" id="ARBA00022525"/>
    </source>
</evidence>
<dbReference type="Gene3D" id="3.40.33.10">
    <property type="entry name" value="CAP"/>
    <property type="match status" value="1"/>
</dbReference>
<feature type="chain" id="PRO_5046021241" evidence="3">
    <location>
        <begin position="20"/>
        <end position="237"/>
    </location>
</feature>